<organism evidence="3">
    <name type="scientific">Haemophilus influenzae</name>
    <dbReference type="NCBI Taxonomy" id="727"/>
    <lineage>
        <taxon>Bacteria</taxon>
        <taxon>Pseudomonadati</taxon>
        <taxon>Pseudomonadota</taxon>
        <taxon>Gammaproteobacteria</taxon>
        <taxon>Pasteurellales</taxon>
        <taxon>Pasteurellaceae</taxon>
        <taxon>Haemophilus</taxon>
    </lineage>
</organism>
<evidence type="ECO:0000313" key="2">
    <source>
        <dbReference type="EMBL" id="AAA24948.1"/>
    </source>
</evidence>
<proteinExistence type="predicted"/>
<evidence type="ECO:0000313" key="3">
    <source>
        <dbReference type="EMBL" id="AAA25013.1"/>
    </source>
</evidence>
<reference evidence="2" key="2">
    <citation type="journal article" date="1991" name="J. Bacteriol.">
        <title>Sequence and transcriptional regulation of com101A, a locus required for genetic transformation in Haemophilus influenzae.</title>
        <authorList>
            <person name="Larson T.G."/>
            <person name="Goodgal S.H."/>
        </authorList>
    </citation>
    <scope>NUCLEOTIDE SEQUENCE</scope>
</reference>
<accession>Q48158</accession>
<accession>Q48235</accession>
<dbReference type="AlphaFoldDB" id="Q48235"/>
<keyword evidence="1" id="KW-1133">Transmembrane helix</keyword>
<evidence type="ECO:0000256" key="1">
    <source>
        <dbReference type="SAM" id="Phobius"/>
    </source>
</evidence>
<dbReference type="EMBL" id="M59751">
    <property type="protein sequence ID" value="AAA24948.1"/>
    <property type="molecule type" value="Genomic_DNA"/>
</dbReference>
<name>Q48235_HAEIF</name>
<dbReference type="PIR" id="JH0437">
    <property type="entry name" value="JH0437"/>
</dbReference>
<dbReference type="EMBL" id="M62809">
    <property type="protein sequence ID" value="AAA25013.1"/>
    <property type="molecule type" value="Genomic_DNA"/>
</dbReference>
<sequence>MLALFLLVVSKRGLAIISTLFSRSNALNSKSSNRPLILATCNAIEPAGVVVVAKFTLRLSAIFSKLLPVRLPATRLAFSVGLKIPHRTPSSFKLSSVIVTIRASIAICSIGLSISAISFLIFCTERGSS</sequence>
<reference evidence="3" key="1">
    <citation type="journal article" date="1991" name="Gene">
        <title>Nucleotide sequence of a cluster of genes involved in the transformation of Haemophilus influenzae Rd.</title>
        <authorList>
            <person name="Tomb J.-F."/>
            <person name="El-Hajj H."/>
            <person name="Smith H.O."/>
        </authorList>
    </citation>
    <scope>NUCLEOTIDE SEQUENCE</scope>
    <source>
        <strain evidence="3">Rd</strain>
    </source>
</reference>
<keyword evidence="1" id="KW-0812">Transmembrane</keyword>
<keyword evidence="1" id="KW-0472">Membrane</keyword>
<protein>
    <submittedName>
        <fullName evidence="2">ORF 1R</fullName>
    </submittedName>
    <submittedName>
        <fullName evidence="3">Transformation gene cluster DNA</fullName>
    </submittedName>
</protein>
<feature type="transmembrane region" description="Helical" evidence="1">
    <location>
        <begin position="97"/>
        <end position="123"/>
    </location>
</feature>